<name>A0A8S5TFF4_9CAUD</name>
<dbReference type="EMBL" id="BK032818">
    <property type="protein sequence ID" value="DAF62001.1"/>
    <property type="molecule type" value="Genomic_DNA"/>
</dbReference>
<sequence length="62" mass="7336">MWNEKHNVYGWNLDRQQSEIKEANPCKKCKHFTEEFPYCKLPAIQSTTCSCDGKLKYYSEAD</sequence>
<reference evidence="1" key="1">
    <citation type="journal article" date="2021" name="Proc. Natl. Acad. Sci. U.S.A.">
        <title>A Catalog of Tens of Thousands of Viruses from Human Metagenomes Reveals Hidden Associations with Chronic Diseases.</title>
        <authorList>
            <person name="Tisza M.J."/>
            <person name="Buck C.B."/>
        </authorList>
    </citation>
    <scope>NUCLEOTIDE SEQUENCE</scope>
    <source>
        <strain evidence="1">CtP0x5</strain>
    </source>
</reference>
<protein>
    <submittedName>
        <fullName evidence="1">Uncharacterized protein</fullName>
    </submittedName>
</protein>
<proteinExistence type="predicted"/>
<accession>A0A8S5TFF4</accession>
<organism evidence="1">
    <name type="scientific">Siphoviridae sp. ctP0x5</name>
    <dbReference type="NCBI Taxonomy" id="2827863"/>
    <lineage>
        <taxon>Viruses</taxon>
        <taxon>Duplodnaviria</taxon>
        <taxon>Heunggongvirae</taxon>
        <taxon>Uroviricota</taxon>
        <taxon>Caudoviricetes</taxon>
    </lineage>
</organism>
<evidence type="ECO:0000313" key="1">
    <source>
        <dbReference type="EMBL" id="DAF62001.1"/>
    </source>
</evidence>